<keyword evidence="3" id="KW-1185">Reference proteome</keyword>
<dbReference type="GO" id="GO:0016829">
    <property type="term" value="F:lyase activity"/>
    <property type="evidence" value="ECO:0007669"/>
    <property type="project" value="UniProtKB-KW"/>
</dbReference>
<dbReference type="InterPro" id="IPR029068">
    <property type="entry name" value="Glyas_Bleomycin-R_OHBP_Dase"/>
</dbReference>
<protein>
    <submittedName>
        <fullName evidence="2">Putative enzyme related to lactoylglutathione lyase</fullName>
    </submittedName>
</protein>
<name>A0A7W8AAV7_9ACTN</name>
<dbReference type="InterPro" id="IPR004360">
    <property type="entry name" value="Glyas_Fos-R_dOase_dom"/>
</dbReference>
<sequence>MLRWDDLPIDQIRQIIDDETGAVTREILAGHLSLLRRRRDLLTARIGDTQRFLQEGFTMPEVQTGCRPVQLKMAVDDLDAAVAFYVEAFAFRYDVARRTKEADYSAFLFGAYGQDDFFLIHLIAAPDHMDRPGASTFGLPTDDIDTRHARAITAGATEAVAPHDPDGMPRCSAVRDPSGNWIWLYQA</sequence>
<gene>
    <name evidence="2" type="ORF">HNR40_007296</name>
</gene>
<evidence type="ECO:0000313" key="2">
    <source>
        <dbReference type="EMBL" id="MBB5081801.1"/>
    </source>
</evidence>
<evidence type="ECO:0000313" key="3">
    <source>
        <dbReference type="Proteomes" id="UP000568380"/>
    </source>
</evidence>
<reference evidence="2 3" key="1">
    <citation type="submission" date="2020-08" db="EMBL/GenBank/DDBJ databases">
        <title>Genomic Encyclopedia of Type Strains, Phase IV (KMG-IV): sequencing the most valuable type-strain genomes for metagenomic binning, comparative biology and taxonomic classification.</title>
        <authorList>
            <person name="Goeker M."/>
        </authorList>
    </citation>
    <scope>NUCLEOTIDE SEQUENCE [LARGE SCALE GENOMIC DNA]</scope>
    <source>
        <strain evidence="2 3">DSM 45385</strain>
    </source>
</reference>
<feature type="domain" description="VOC" evidence="1">
    <location>
        <begin position="67"/>
        <end position="187"/>
    </location>
</feature>
<accession>A0A7W8AAV7</accession>
<dbReference type="RefSeq" id="WP_184969432.1">
    <property type="nucleotide sequence ID" value="NZ_JACHIN010000011.1"/>
</dbReference>
<dbReference type="Gene3D" id="3.10.180.10">
    <property type="entry name" value="2,3-Dihydroxybiphenyl 1,2-Dioxygenase, domain 1"/>
    <property type="match status" value="1"/>
</dbReference>
<dbReference type="PROSITE" id="PS51819">
    <property type="entry name" value="VOC"/>
    <property type="match status" value="1"/>
</dbReference>
<proteinExistence type="predicted"/>
<dbReference type="InterPro" id="IPR037523">
    <property type="entry name" value="VOC_core"/>
</dbReference>
<dbReference type="AlphaFoldDB" id="A0A7W8AAV7"/>
<keyword evidence="2" id="KW-0456">Lyase</keyword>
<evidence type="ECO:0000259" key="1">
    <source>
        <dbReference type="PROSITE" id="PS51819"/>
    </source>
</evidence>
<organism evidence="2 3">
    <name type="scientific">Nonomuraea endophytica</name>
    <dbReference type="NCBI Taxonomy" id="714136"/>
    <lineage>
        <taxon>Bacteria</taxon>
        <taxon>Bacillati</taxon>
        <taxon>Actinomycetota</taxon>
        <taxon>Actinomycetes</taxon>
        <taxon>Streptosporangiales</taxon>
        <taxon>Streptosporangiaceae</taxon>
        <taxon>Nonomuraea</taxon>
    </lineage>
</organism>
<dbReference type="EMBL" id="JACHIN010000011">
    <property type="protein sequence ID" value="MBB5081801.1"/>
    <property type="molecule type" value="Genomic_DNA"/>
</dbReference>
<dbReference type="SUPFAM" id="SSF54593">
    <property type="entry name" value="Glyoxalase/Bleomycin resistance protein/Dihydroxybiphenyl dioxygenase"/>
    <property type="match status" value="1"/>
</dbReference>
<dbReference type="Proteomes" id="UP000568380">
    <property type="component" value="Unassembled WGS sequence"/>
</dbReference>
<comment type="caution">
    <text evidence="2">The sequence shown here is derived from an EMBL/GenBank/DDBJ whole genome shotgun (WGS) entry which is preliminary data.</text>
</comment>
<dbReference type="Pfam" id="PF00903">
    <property type="entry name" value="Glyoxalase"/>
    <property type="match status" value="1"/>
</dbReference>